<evidence type="ECO:0000259" key="3">
    <source>
        <dbReference type="Pfam" id="PF01408"/>
    </source>
</evidence>
<dbReference type="PANTHER" id="PTHR43818">
    <property type="entry name" value="BCDNA.GH03377"/>
    <property type="match status" value="1"/>
</dbReference>
<comment type="caution">
    <text evidence="5">The sequence shown here is derived from an EMBL/GenBank/DDBJ whole genome shotgun (WGS) entry which is preliminary data.</text>
</comment>
<name>A0AAV3U4W9_9ALTE</name>
<dbReference type="Gene3D" id="3.30.360.10">
    <property type="entry name" value="Dihydrodipicolinate Reductase, domain 2"/>
    <property type="match status" value="1"/>
</dbReference>
<dbReference type="InterPro" id="IPR000683">
    <property type="entry name" value="Gfo/Idh/MocA-like_OxRdtase_N"/>
</dbReference>
<protein>
    <submittedName>
        <fullName evidence="5">Gfo/Idh/MocA family oxidoreductase</fullName>
    </submittedName>
</protein>
<dbReference type="PANTHER" id="PTHR43818:SF11">
    <property type="entry name" value="BCDNA.GH03377"/>
    <property type="match status" value="1"/>
</dbReference>
<dbReference type="RefSeq" id="WP_345422789.1">
    <property type="nucleotide sequence ID" value="NZ_AP031496.1"/>
</dbReference>
<dbReference type="InterPro" id="IPR036291">
    <property type="entry name" value="NAD(P)-bd_dom_sf"/>
</dbReference>
<keyword evidence="6" id="KW-1185">Reference proteome</keyword>
<dbReference type="InterPro" id="IPR055170">
    <property type="entry name" value="GFO_IDH_MocA-like_dom"/>
</dbReference>
<dbReference type="SUPFAM" id="SSF51735">
    <property type="entry name" value="NAD(P)-binding Rossmann-fold domains"/>
    <property type="match status" value="1"/>
</dbReference>
<dbReference type="Gene3D" id="3.40.50.720">
    <property type="entry name" value="NAD(P)-binding Rossmann-like Domain"/>
    <property type="match status" value="1"/>
</dbReference>
<dbReference type="Pfam" id="PF01408">
    <property type="entry name" value="GFO_IDH_MocA"/>
    <property type="match status" value="1"/>
</dbReference>
<evidence type="ECO:0000256" key="1">
    <source>
        <dbReference type="ARBA" id="ARBA00022729"/>
    </source>
</evidence>
<keyword evidence="1" id="KW-0732">Signal</keyword>
<proteinExistence type="predicted"/>
<evidence type="ECO:0000256" key="2">
    <source>
        <dbReference type="ARBA" id="ARBA00023002"/>
    </source>
</evidence>
<evidence type="ECO:0000259" key="4">
    <source>
        <dbReference type="Pfam" id="PF22725"/>
    </source>
</evidence>
<dbReference type="InterPro" id="IPR050463">
    <property type="entry name" value="Gfo/Idh/MocA_oxidrdct_glycsds"/>
</dbReference>
<feature type="domain" description="GFO/IDH/MocA-like oxidoreductase" evidence="4">
    <location>
        <begin position="134"/>
        <end position="255"/>
    </location>
</feature>
<dbReference type="EMBL" id="BAABLX010000024">
    <property type="protein sequence ID" value="GAA4945659.1"/>
    <property type="molecule type" value="Genomic_DNA"/>
</dbReference>
<dbReference type="SUPFAM" id="SSF55347">
    <property type="entry name" value="Glyceraldehyde-3-phosphate dehydrogenase-like, C-terminal domain"/>
    <property type="match status" value="1"/>
</dbReference>
<organism evidence="5 6">
    <name type="scientific">Halioxenophilus aromaticivorans</name>
    <dbReference type="NCBI Taxonomy" id="1306992"/>
    <lineage>
        <taxon>Bacteria</taxon>
        <taxon>Pseudomonadati</taxon>
        <taxon>Pseudomonadota</taxon>
        <taxon>Gammaproteobacteria</taxon>
        <taxon>Alteromonadales</taxon>
        <taxon>Alteromonadaceae</taxon>
        <taxon>Halioxenophilus</taxon>
    </lineage>
</organism>
<sequence>MTESIPVIVVGSGHGCRVHVPALRAAGFDVVALVGSDEQRTQRRAQRLSIALAATDLAQAIDQTNAQAVTIASTPHTHYPLAKIALSKGCHVMSEKPFTLKAEHAKELLILAQEKGVQHLLGNQMRARPERVAVANAIAQGAIGQAKFITLVQYASLLADTRQAWPQWWFDAEQGGGWLGASGSHMIDQVRSWLGEFESLSASLPTVAARENVTEDSFAVRFRLRNGVEGIMQQCGAAWGEFSAMTRVSGTDGSLWIDNGKAWLADINGTRELEPPANVSLPAMPVSDDPREQFLHLELPPAQRLFENWRNGILQQPQTNPTQFANFNDGLAAMQVLEAIRLSAANDGATVPVDANSVE</sequence>
<accession>A0AAV3U4W9</accession>
<dbReference type="Proteomes" id="UP001409585">
    <property type="component" value="Unassembled WGS sequence"/>
</dbReference>
<evidence type="ECO:0000313" key="6">
    <source>
        <dbReference type="Proteomes" id="UP001409585"/>
    </source>
</evidence>
<dbReference type="Pfam" id="PF22725">
    <property type="entry name" value="GFO_IDH_MocA_C3"/>
    <property type="match status" value="1"/>
</dbReference>
<keyword evidence="2" id="KW-0560">Oxidoreductase</keyword>
<dbReference type="GO" id="GO:0000166">
    <property type="term" value="F:nucleotide binding"/>
    <property type="evidence" value="ECO:0007669"/>
    <property type="project" value="InterPro"/>
</dbReference>
<dbReference type="AlphaFoldDB" id="A0AAV3U4W9"/>
<evidence type="ECO:0000313" key="5">
    <source>
        <dbReference type="EMBL" id="GAA4945659.1"/>
    </source>
</evidence>
<dbReference type="GO" id="GO:0016491">
    <property type="term" value="F:oxidoreductase activity"/>
    <property type="evidence" value="ECO:0007669"/>
    <property type="project" value="UniProtKB-KW"/>
</dbReference>
<gene>
    <name evidence="5" type="ORF">GCM10025791_26070</name>
</gene>
<feature type="domain" description="Gfo/Idh/MocA-like oxidoreductase N-terminal" evidence="3">
    <location>
        <begin position="7"/>
        <end position="119"/>
    </location>
</feature>
<reference evidence="6" key="1">
    <citation type="journal article" date="2019" name="Int. J. Syst. Evol. Microbiol.">
        <title>The Global Catalogue of Microorganisms (GCM) 10K type strain sequencing project: providing services to taxonomists for standard genome sequencing and annotation.</title>
        <authorList>
            <consortium name="The Broad Institute Genomics Platform"/>
            <consortium name="The Broad Institute Genome Sequencing Center for Infectious Disease"/>
            <person name="Wu L."/>
            <person name="Ma J."/>
        </authorList>
    </citation>
    <scope>NUCLEOTIDE SEQUENCE [LARGE SCALE GENOMIC DNA]</scope>
    <source>
        <strain evidence="6">JCM 19134</strain>
    </source>
</reference>